<dbReference type="PANTHER" id="PTHR10622:SF10">
    <property type="entry name" value="HET DOMAIN-CONTAINING PROTEIN"/>
    <property type="match status" value="1"/>
</dbReference>
<dbReference type="Pfam" id="PF26640">
    <property type="entry name" value="DUF8212"/>
    <property type="match status" value="1"/>
</dbReference>
<protein>
    <recommendedName>
        <fullName evidence="1">DUF8212 domain-containing protein</fullName>
    </recommendedName>
</protein>
<dbReference type="STRING" id="913774.A0A0C3GVL3"/>
<reference evidence="3" key="2">
    <citation type="submission" date="2015-01" db="EMBL/GenBank/DDBJ databases">
        <title>Evolutionary Origins and Diversification of the Mycorrhizal Mutualists.</title>
        <authorList>
            <consortium name="DOE Joint Genome Institute"/>
            <consortium name="Mycorrhizal Genomics Consortium"/>
            <person name="Kohler A."/>
            <person name="Kuo A."/>
            <person name="Nagy L.G."/>
            <person name="Floudas D."/>
            <person name="Copeland A."/>
            <person name="Barry K.W."/>
            <person name="Cichocki N."/>
            <person name="Veneault-Fourrey C."/>
            <person name="LaButti K."/>
            <person name="Lindquist E.A."/>
            <person name="Lipzen A."/>
            <person name="Lundell T."/>
            <person name="Morin E."/>
            <person name="Murat C."/>
            <person name="Riley R."/>
            <person name="Ohm R."/>
            <person name="Sun H."/>
            <person name="Tunlid A."/>
            <person name="Henrissat B."/>
            <person name="Grigoriev I.V."/>
            <person name="Hibbett D.S."/>
            <person name="Martin F."/>
        </authorList>
    </citation>
    <scope>NUCLEOTIDE SEQUENCE [LARGE SCALE GENOMIC DNA]</scope>
    <source>
        <strain evidence="3">Zn</strain>
    </source>
</reference>
<evidence type="ECO:0000259" key="1">
    <source>
        <dbReference type="Pfam" id="PF26640"/>
    </source>
</evidence>
<dbReference type="HOGENOM" id="CLU_1349300_0_0_1"/>
<dbReference type="EMBL" id="KN832887">
    <property type="protein sequence ID" value="KIM95319.1"/>
    <property type="molecule type" value="Genomic_DNA"/>
</dbReference>
<dbReference type="PANTHER" id="PTHR10622">
    <property type="entry name" value="HET DOMAIN-CONTAINING PROTEIN"/>
    <property type="match status" value="1"/>
</dbReference>
<dbReference type="InParanoid" id="A0A0C3GVL3"/>
<accession>A0A0C3GVL3</accession>
<proteinExistence type="predicted"/>
<dbReference type="OrthoDB" id="20872at2759"/>
<evidence type="ECO:0000313" key="2">
    <source>
        <dbReference type="EMBL" id="KIM95319.1"/>
    </source>
</evidence>
<dbReference type="AlphaFoldDB" id="A0A0C3GVL3"/>
<keyword evidence="3" id="KW-1185">Reference proteome</keyword>
<gene>
    <name evidence="2" type="ORF">OIDMADRAFT_59796</name>
</gene>
<reference evidence="2 3" key="1">
    <citation type="submission" date="2014-04" db="EMBL/GenBank/DDBJ databases">
        <authorList>
            <consortium name="DOE Joint Genome Institute"/>
            <person name="Kuo A."/>
            <person name="Martino E."/>
            <person name="Perotto S."/>
            <person name="Kohler A."/>
            <person name="Nagy L.G."/>
            <person name="Floudas D."/>
            <person name="Copeland A."/>
            <person name="Barry K.W."/>
            <person name="Cichocki N."/>
            <person name="Veneault-Fourrey C."/>
            <person name="LaButti K."/>
            <person name="Lindquist E.A."/>
            <person name="Lipzen A."/>
            <person name="Lundell T."/>
            <person name="Morin E."/>
            <person name="Murat C."/>
            <person name="Sun H."/>
            <person name="Tunlid A."/>
            <person name="Henrissat B."/>
            <person name="Grigoriev I.V."/>
            <person name="Hibbett D.S."/>
            <person name="Martin F."/>
            <person name="Nordberg H.P."/>
            <person name="Cantor M.N."/>
            <person name="Hua S.X."/>
        </authorList>
    </citation>
    <scope>NUCLEOTIDE SEQUENCE [LARGE SCALE GENOMIC DNA]</scope>
    <source>
        <strain evidence="2 3">Zn</strain>
    </source>
</reference>
<dbReference type="InterPro" id="IPR058525">
    <property type="entry name" value="DUF8212"/>
</dbReference>
<name>A0A0C3GVL3_OIDMZ</name>
<evidence type="ECO:0000313" key="3">
    <source>
        <dbReference type="Proteomes" id="UP000054321"/>
    </source>
</evidence>
<sequence length="203" mass="23133">MDLNILSKSRWFTRGWTLQELIAPTKVVFFSKEWKKLADKTDIVDIINEIIGIPESILLKTAELATFSVAARMSWASNRETTRIEDEAYSLLGLFGTHMPLLSGEKEMVFIRLQAEIMKSTDDQSIFAWAWTDLKVKKEKGWEITGLLARRLRLFVQSSSIVSMGIWSKGTVRGMTNRGTRAKLFLLPASEENHVDFVKSLDC</sequence>
<dbReference type="Proteomes" id="UP000054321">
    <property type="component" value="Unassembled WGS sequence"/>
</dbReference>
<organism evidence="2 3">
    <name type="scientific">Oidiodendron maius (strain Zn)</name>
    <dbReference type="NCBI Taxonomy" id="913774"/>
    <lineage>
        <taxon>Eukaryota</taxon>
        <taxon>Fungi</taxon>
        <taxon>Dikarya</taxon>
        <taxon>Ascomycota</taxon>
        <taxon>Pezizomycotina</taxon>
        <taxon>Leotiomycetes</taxon>
        <taxon>Leotiomycetes incertae sedis</taxon>
        <taxon>Myxotrichaceae</taxon>
        <taxon>Oidiodendron</taxon>
    </lineage>
</organism>
<feature type="domain" description="DUF8212" evidence="1">
    <location>
        <begin position="110"/>
        <end position="140"/>
    </location>
</feature>